<evidence type="ECO:0000313" key="1">
    <source>
        <dbReference type="EMBL" id="EGZ13708.1"/>
    </source>
</evidence>
<dbReference type="PANTHER" id="PTHR33129">
    <property type="entry name" value="PROTEIN KINASE DOMAIN-CONTAINING PROTEIN-RELATED"/>
    <property type="match status" value="1"/>
</dbReference>
<dbReference type="AlphaFoldDB" id="G4ZV84"/>
<dbReference type="Proteomes" id="UP000002640">
    <property type="component" value="Unassembled WGS sequence"/>
</dbReference>
<evidence type="ECO:0008006" key="3">
    <source>
        <dbReference type="Google" id="ProtNLM"/>
    </source>
</evidence>
<dbReference type="GeneID" id="20644009"/>
<gene>
    <name evidence="1" type="ORF">PHYSODRAFT_316775</name>
</gene>
<sequence>MESAWLPSDSDVVKQLKKGETTGLIEALTKKDQVLQSEQPLDAALNGMDPPSPLQIHVLVMVPARGKRSRRSRWLPKSFYPVVKKRRVGGHVEEDETDPFSRFFCMKGFPPLAHKKKEYETIVEREAYVVIFAQLMEEVKTNFEYDQTQLDYPGEDSEPDEDRGKDCNLIVTGNPGTGKSRFYLYCIFQLILREREDIKQLPPYELVMNYGHEFHKYDAGRDEFVELADEDVDLLRAQPHMLRLVEATSTRLVGWSGVSILFAAPDAEGMDDFAKVGGFRYILPTWSLEELKQYNALLSGRLKLADEDLVSRYYKFGGIPRFVFTRAESDGQDDLNEALNSFSALDIIAYCRCNHAVEEGNLSHRVLEMVPTRDDFRGSFHLDFLSKHIAESVVARVHEESLHGVSQFAIAHSDDDSGSTAVTKKLQFRPLRLTPLADFIIPHDLKTVRFAALDKLQLAEGWTYYRPTSKTFGALDAFISDGSSKCYGLQMTLNEDRGIKAAPLNTFLKWLKGAGIKTDQFYFVFVVPSKIAESFRKQTPRTTTTGAVSQKPGASAKVNQFVAALDVFSGSE</sequence>
<reference evidence="1 2" key="1">
    <citation type="journal article" date="2006" name="Science">
        <title>Phytophthora genome sequences uncover evolutionary origins and mechanisms of pathogenesis.</title>
        <authorList>
            <person name="Tyler B.M."/>
            <person name="Tripathy S."/>
            <person name="Zhang X."/>
            <person name="Dehal P."/>
            <person name="Jiang R.H."/>
            <person name="Aerts A."/>
            <person name="Arredondo F.D."/>
            <person name="Baxter L."/>
            <person name="Bensasson D."/>
            <person name="Beynon J.L."/>
            <person name="Chapman J."/>
            <person name="Damasceno C.M."/>
            <person name="Dorrance A.E."/>
            <person name="Dou D."/>
            <person name="Dickerman A.W."/>
            <person name="Dubchak I.L."/>
            <person name="Garbelotto M."/>
            <person name="Gijzen M."/>
            <person name="Gordon S.G."/>
            <person name="Govers F."/>
            <person name="Grunwald N.J."/>
            <person name="Huang W."/>
            <person name="Ivors K.L."/>
            <person name="Jones R.W."/>
            <person name="Kamoun S."/>
            <person name="Krampis K."/>
            <person name="Lamour K.H."/>
            <person name="Lee M.K."/>
            <person name="McDonald W.H."/>
            <person name="Medina M."/>
            <person name="Meijer H.J."/>
            <person name="Nordberg E.K."/>
            <person name="Maclean D.J."/>
            <person name="Ospina-Giraldo M.D."/>
            <person name="Morris P.F."/>
            <person name="Phuntumart V."/>
            <person name="Putnam N.H."/>
            <person name="Rash S."/>
            <person name="Rose J.K."/>
            <person name="Sakihama Y."/>
            <person name="Salamov A.A."/>
            <person name="Savidor A."/>
            <person name="Scheuring C.F."/>
            <person name="Smith B.M."/>
            <person name="Sobral B.W."/>
            <person name="Terry A."/>
            <person name="Torto-Alalibo T.A."/>
            <person name="Win J."/>
            <person name="Xu Z."/>
            <person name="Zhang H."/>
            <person name="Grigoriev I.V."/>
            <person name="Rokhsar D.S."/>
            <person name="Boore J.L."/>
        </authorList>
    </citation>
    <scope>NUCLEOTIDE SEQUENCE [LARGE SCALE GENOMIC DNA]</scope>
    <source>
        <strain evidence="1 2">P6497</strain>
    </source>
</reference>
<dbReference type="InParanoid" id="G4ZV84"/>
<proteinExistence type="predicted"/>
<evidence type="ECO:0000313" key="2">
    <source>
        <dbReference type="Proteomes" id="UP000002640"/>
    </source>
</evidence>
<keyword evidence="2" id="KW-1185">Reference proteome</keyword>
<dbReference type="PANTHER" id="PTHR33129:SF1">
    <property type="entry name" value="ATP-BINDING PROTEIN"/>
    <property type="match status" value="1"/>
</dbReference>
<accession>G4ZV84</accession>
<dbReference type="KEGG" id="psoj:PHYSODRAFT_316775"/>
<dbReference type="RefSeq" id="XP_009531137.1">
    <property type="nucleotide sequence ID" value="XM_009532842.1"/>
</dbReference>
<dbReference type="EMBL" id="JH159156">
    <property type="protein sequence ID" value="EGZ13708.1"/>
    <property type="molecule type" value="Genomic_DNA"/>
</dbReference>
<organism evidence="1 2">
    <name type="scientific">Phytophthora sojae (strain P6497)</name>
    <name type="common">Soybean stem and root rot agent</name>
    <name type="synonym">Phytophthora megasperma f. sp. glycines</name>
    <dbReference type="NCBI Taxonomy" id="1094619"/>
    <lineage>
        <taxon>Eukaryota</taxon>
        <taxon>Sar</taxon>
        <taxon>Stramenopiles</taxon>
        <taxon>Oomycota</taxon>
        <taxon>Peronosporomycetes</taxon>
        <taxon>Peronosporales</taxon>
        <taxon>Peronosporaceae</taxon>
        <taxon>Phytophthora</taxon>
    </lineage>
</organism>
<name>G4ZV84_PHYSP</name>
<dbReference type="InterPro" id="IPR052980">
    <property type="entry name" value="Crinkler_effector"/>
</dbReference>
<protein>
    <recommendedName>
        <fullName evidence="3">Crinkler (CRN) family protein</fullName>
    </recommendedName>
</protein>